<dbReference type="OMA" id="YHSSIWT"/>
<evidence type="ECO:0000256" key="1">
    <source>
        <dbReference type="SAM" id="Phobius"/>
    </source>
</evidence>
<dbReference type="PANTHER" id="PTHR21377:SF0">
    <property type="entry name" value="PROTEIN FAM210B, MITOCHONDRIAL"/>
    <property type="match status" value="1"/>
</dbReference>
<name>A0A1U7LJF0_NEOID</name>
<gene>
    <name evidence="3" type="ORF">NEOLI_004588</name>
</gene>
<sequence>MSPPILFNSLQRAVFRSVLKPKSPLSGHFRRIQIQASKPAPQGFRARLKHLSDNYGWSAVGVYVALSVVDLSALFIAVRMMGADTIGHYESLVLGKLEDTFGYPTSKSNHGTNNSTKSASVWTELALAYGIHKLLIVFRVPLAAAVTPPLVKFLRRKGYNIGRKM</sequence>
<dbReference type="PANTHER" id="PTHR21377">
    <property type="entry name" value="PROTEIN FAM210B, MITOCHONDRIAL"/>
    <property type="match status" value="1"/>
</dbReference>
<evidence type="ECO:0000313" key="3">
    <source>
        <dbReference type="EMBL" id="OLL22774.1"/>
    </source>
</evidence>
<feature type="domain" description="DUF1279" evidence="2">
    <location>
        <begin position="47"/>
        <end position="148"/>
    </location>
</feature>
<keyword evidence="1" id="KW-0812">Transmembrane</keyword>
<organism evidence="3 4">
    <name type="scientific">Neolecta irregularis (strain DAH-3)</name>
    <dbReference type="NCBI Taxonomy" id="1198029"/>
    <lineage>
        <taxon>Eukaryota</taxon>
        <taxon>Fungi</taxon>
        <taxon>Dikarya</taxon>
        <taxon>Ascomycota</taxon>
        <taxon>Taphrinomycotina</taxon>
        <taxon>Neolectales</taxon>
        <taxon>Neolectaceae</taxon>
        <taxon>Neolecta</taxon>
    </lineage>
</organism>
<dbReference type="STRING" id="1198029.A0A1U7LJF0"/>
<protein>
    <recommendedName>
        <fullName evidence="2">DUF1279 domain-containing protein</fullName>
    </recommendedName>
</protein>
<keyword evidence="1" id="KW-0472">Membrane</keyword>
<dbReference type="AlphaFoldDB" id="A0A1U7LJF0"/>
<dbReference type="InterPro" id="IPR009688">
    <property type="entry name" value="FAM210A/B-like_dom"/>
</dbReference>
<dbReference type="OrthoDB" id="426386at2759"/>
<proteinExistence type="predicted"/>
<dbReference type="InterPro" id="IPR045866">
    <property type="entry name" value="FAM210A/B-like"/>
</dbReference>
<keyword evidence="1" id="KW-1133">Transmembrane helix</keyword>
<dbReference type="GO" id="GO:0005739">
    <property type="term" value="C:mitochondrion"/>
    <property type="evidence" value="ECO:0007669"/>
    <property type="project" value="TreeGrafter"/>
</dbReference>
<evidence type="ECO:0000259" key="2">
    <source>
        <dbReference type="Pfam" id="PF06916"/>
    </source>
</evidence>
<dbReference type="Pfam" id="PF06916">
    <property type="entry name" value="FAM210A-B_dom"/>
    <property type="match status" value="1"/>
</dbReference>
<comment type="caution">
    <text evidence="3">The sequence shown here is derived from an EMBL/GenBank/DDBJ whole genome shotgun (WGS) entry which is preliminary data.</text>
</comment>
<accession>A0A1U7LJF0</accession>
<keyword evidence="4" id="KW-1185">Reference proteome</keyword>
<evidence type="ECO:0000313" key="4">
    <source>
        <dbReference type="Proteomes" id="UP000186594"/>
    </source>
</evidence>
<dbReference type="EMBL" id="LXFE01002790">
    <property type="protein sequence ID" value="OLL22774.1"/>
    <property type="molecule type" value="Genomic_DNA"/>
</dbReference>
<feature type="transmembrane region" description="Helical" evidence="1">
    <location>
        <begin position="55"/>
        <end position="78"/>
    </location>
</feature>
<reference evidence="3 4" key="1">
    <citation type="submission" date="2016-04" db="EMBL/GenBank/DDBJ databases">
        <title>Evolutionary innovation and constraint leading to complex multicellularity in the Ascomycota.</title>
        <authorList>
            <person name="Cisse O."/>
            <person name="Nguyen A."/>
            <person name="Hewitt D.A."/>
            <person name="Jedd G."/>
            <person name="Stajich J.E."/>
        </authorList>
    </citation>
    <scope>NUCLEOTIDE SEQUENCE [LARGE SCALE GENOMIC DNA]</scope>
    <source>
        <strain evidence="3 4">DAH-3</strain>
    </source>
</reference>
<dbReference type="Proteomes" id="UP000186594">
    <property type="component" value="Unassembled WGS sequence"/>
</dbReference>